<proteinExistence type="predicted"/>
<sequence length="65" mass="7566">MAANRASERKLALELDRLAEHLIGENAPELQQYKHRIQALAVRIDPDTHTAAEVEIYIETYCRYR</sequence>
<dbReference type="AlphaFoldDB" id="C8XC01"/>
<dbReference type="HOGENOM" id="CLU_2845238_0_0_11"/>
<gene>
    <name evidence="1" type="ordered locus">Namu_3173</name>
</gene>
<evidence type="ECO:0000313" key="2">
    <source>
        <dbReference type="Proteomes" id="UP000002218"/>
    </source>
</evidence>
<dbReference type="EMBL" id="CP001737">
    <property type="protein sequence ID" value="ACV79505.1"/>
    <property type="molecule type" value="Genomic_DNA"/>
</dbReference>
<reference evidence="1 2" key="2">
    <citation type="journal article" date="2010" name="Stand. Genomic Sci.">
        <title>Complete genome sequence of Nakamurella multipartita type strain (Y-104).</title>
        <authorList>
            <person name="Tice H."/>
            <person name="Mayilraj S."/>
            <person name="Sims D."/>
            <person name="Lapidus A."/>
            <person name="Nolan M."/>
            <person name="Lucas S."/>
            <person name="Glavina Del Rio T."/>
            <person name="Copeland A."/>
            <person name="Cheng J.F."/>
            <person name="Meincke L."/>
            <person name="Bruce D."/>
            <person name="Goodwin L."/>
            <person name="Pitluck S."/>
            <person name="Ivanova N."/>
            <person name="Mavromatis K."/>
            <person name="Ovchinnikova G."/>
            <person name="Pati A."/>
            <person name="Chen A."/>
            <person name="Palaniappan K."/>
            <person name="Land M."/>
            <person name="Hauser L."/>
            <person name="Chang Y.J."/>
            <person name="Jeffries C.D."/>
            <person name="Detter J.C."/>
            <person name="Brettin T."/>
            <person name="Rohde M."/>
            <person name="Goker M."/>
            <person name="Bristow J."/>
            <person name="Eisen J.A."/>
            <person name="Markowitz V."/>
            <person name="Hugenholtz P."/>
            <person name="Kyrpides N.C."/>
            <person name="Klenk H.P."/>
            <person name="Chen F."/>
        </authorList>
    </citation>
    <scope>NUCLEOTIDE SEQUENCE [LARGE SCALE GENOMIC DNA]</scope>
    <source>
        <strain evidence="2">ATCC 700099 / DSM 44233 / CIP 104796 / JCM 9543 / NBRC 105858 / Y-104</strain>
    </source>
</reference>
<dbReference type="KEGG" id="nml:Namu_3173"/>
<name>C8XC01_NAKMY</name>
<keyword evidence="2" id="KW-1185">Reference proteome</keyword>
<protein>
    <submittedName>
        <fullName evidence="1">Uncharacterized protein</fullName>
    </submittedName>
</protein>
<dbReference type="Proteomes" id="UP000002218">
    <property type="component" value="Chromosome"/>
</dbReference>
<reference evidence="2" key="1">
    <citation type="submission" date="2009-09" db="EMBL/GenBank/DDBJ databases">
        <title>The complete genome of Nakamurella multipartita DSM 44233.</title>
        <authorList>
            <consortium name="US DOE Joint Genome Institute (JGI-PGF)"/>
            <person name="Lucas S."/>
            <person name="Copeland A."/>
            <person name="Lapidus A."/>
            <person name="Glavina del Rio T."/>
            <person name="Dalin E."/>
            <person name="Tice H."/>
            <person name="Bruce D."/>
            <person name="Goodwin L."/>
            <person name="Pitluck S."/>
            <person name="Kyrpides N."/>
            <person name="Mavromatis K."/>
            <person name="Ivanova N."/>
            <person name="Ovchinnikova G."/>
            <person name="Sims D."/>
            <person name="Meincke L."/>
            <person name="Brettin T."/>
            <person name="Detter J.C."/>
            <person name="Han C."/>
            <person name="Larimer F."/>
            <person name="Land M."/>
            <person name="Hauser L."/>
            <person name="Markowitz V."/>
            <person name="Cheng J.-F."/>
            <person name="Hugenholtz P."/>
            <person name="Woyke T."/>
            <person name="Wu D."/>
            <person name="Klenk H.-P."/>
            <person name="Eisen J.A."/>
        </authorList>
    </citation>
    <scope>NUCLEOTIDE SEQUENCE [LARGE SCALE GENOMIC DNA]</scope>
    <source>
        <strain evidence="2">ATCC 700099 / DSM 44233 / CIP 104796 / JCM 9543 / NBRC 105858 / Y-104</strain>
    </source>
</reference>
<organism evidence="1 2">
    <name type="scientific">Nakamurella multipartita (strain ATCC 700099 / DSM 44233 / CIP 104796 / JCM 9543 / NBRC 105858 / Y-104)</name>
    <name type="common">Microsphaera multipartita</name>
    <dbReference type="NCBI Taxonomy" id="479431"/>
    <lineage>
        <taxon>Bacteria</taxon>
        <taxon>Bacillati</taxon>
        <taxon>Actinomycetota</taxon>
        <taxon>Actinomycetes</taxon>
        <taxon>Nakamurellales</taxon>
        <taxon>Nakamurellaceae</taxon>
        <taxon>Nakamurella</taxon>
    </lineage>
</organism>
<dbReference type="InParanoid" id="C8XC01"/>
<evidence type="ECO:0000313" key="1">
    <source>
        <dbReference type="EMBL" id="ACV79505.1"/>
    </source>
</evidence>
<accession>C8XC01</accession>
<dbReference type="STRING" id="479431.Namu_3173"/>